<keyword evidence="1" id="KW-0812">Transmembrane</keyword>
<proteinExistence type="predicted"/>
<organism evidence="2 3">
    <name type="scientific">Steinernema glaseri</name>
    <dbReference type="NCBI Taxonomy" id="37863"/>
    <lineage>
        <taxon>Eukaryota</taxon>
        <taxon>Metazoa</taxon>
        <taxon>Ecdysozoa</taxon>
        <taxon>Nematoda</taxon>
        <taxon>Chromadorea</taxon>
        <taxon>Rhabditida</taxon>
        <taxon>Tylenchina</taxon>
        <taxon>Panagrolaimomorpha</taxon>
        <taxon>Strongyloidoidea</taxon>
        <taxon>Steinernematidae</taxon>
        <taxon>Steinernema</taxon>
    </lineage>
</organism>
<evidence type="ECO:0000313" key="3">
    <source>
        <dbReference type="WBParaSite" id="L893_g8825.t1"/>
    </source>
</evidence>
<feature type="transmembrane region" description="Helical" evidence="1">
    <location>
        <begin position="12"/>
        <end position="31"/>
    </location>
</feature>
<reference evidence="3" key="1">
    <citation type="submission" date="2016-11" db="UniProtKB">
        <authorList>
            <consortium name="WormBaseParasite"/>
        </authorList>
    </citation>
    <scope>IDENTIFICATION</scope>
</reference>
<accession>A0A1I8ASQ0</accession>
<keyword evidence="1" id="KW-0472">Membrane</keyword>
<sequence length="78" mass="9050">MNFSLRPESYPLLVTFALYMISYLCTSIYLLRKLGQAIKVRTSSTCIQTVKLVKAMSFLASCCWEVSPYWEMTMHEQP</sequence>
<dbReference type="AlphaFoldDB" id="A0A1I8ASQ0"/>
<name>A0A1I8ASQ0_9BILA</name>
<keyword evidence="1" id="KW-1133">Transmembrane helix</keyword>
<dbReference type="Proteomes" id="UP000095287">
    <property type="component" value="Unplaced"/>
</dbReference>
<dbReference type="WBParaSite" id="L893_g8825.t1">
    <property type="protein sequence ID" value="L893_g8825.t1"/>
    <property type="gene ID" value="L893_g8825"/>
</dbReference>
<protein>
    <submittedName>
        <fullName evidence="3">G_PROTEIN_RECEP_F1_2 domain-containing protein</fullName>
    </submittedName>
</protein>
<evidence type="ECO:0000313" key="2">
    <source>
        <dbReference type="Proteomes" id="UP000095287"/>
    </source>
</evidence>
<evidence type="ECO:0000256" key="1">
    <source>
        <dbReference type="SAM" id="Phobius"/>
    </source>
</evidence>
<keyword evidence="2" id="KW-1185">Reference proteome</keyword>